<accession>A0A2S6CEV8</accession>
<dbReference type="EMBL" id="PNEN01000468">
    <property type="protein sequence ID" value="PPJ58243.1"/>
    <property type="molecule type" value="Genomic_DNA"/>
</dbReference>
<dbReference type="GO" id="GO:0005524">
    <property type="term" value="F:ATP binding"/>
    <property type="evidence" value="ECO:0007669"/>
    <property type="project" value="InterPro"/>
</dbReference>
<dbReference type="Pfam" id="PF00004">
    <property type="entry name" value="AAA"/>
    <property type="match status" value="1"/>
</dbReference>
<dbReference type="Pfam" id="PF23232">
    <property type="entry name" value="AAA_lid_13"/>
    <property type="match status" value="1"/>
</dbReference>
<dbReference type="PANTHER" id="PTHR46411">
    <property type="entry name" value="FAMILY ATPASE, PUTATIVE-RELATED"/>
    <property type="match status" value="1"/>
</dbReference>
<feature type="region of interest" description="Disordered" evidence="1">
    <location>
        <begin position="87"/>
        <end position="205"/>
    </location>
</feature>
<feature type="compositionally biased region" description="Polar residues" evidence="1">
    <location>
        <begin position="183"/>
        <end position="192"/>
    </location>
</feature>
<protein>
    <recommendedName>
        <fullName evidence="2">AAA+ ATPase domain-containing protein</fullName>
    </recommendedName>
</protein>
<organism evidence="3 4">
    <name type="scientific">Cercospora berteroae</name>
    <dbReference type="NCBI Taxonomy" id="357750"/>
    <lineage>
        <taxon>Eukaryota</taxon>
        <taxon>Fungi</taxon>
        <taxon>Dikarya</taxon>
        <taxon>Ascomycota</taxon>
        <taxon>Pezizomycotina</taxon>
        <taxon>Dothideomycetes</taxon>
        <taxon>Dothideomycetidae</taxon>
        <taxon>Mycosphaerellales</taxon>
        <taxon>Mycosphaerellaceae</taxon>
        <taxon>Cercospora</taxon>
    </lineage>
</organism>
<dbReference type="AlphaFoldDB" id="A0A2S6CEV8"/>
<dbReference type="Proteomes" id="UP000237631">
    <property type="component" value="Unassembled WGS sequence"/>
</dbReference>
<dbReference type="InterPro" id="IPR056599">
    <property type="entry name" value="AAA_lid_fung"/>
</dbReference>
<evidence type="ECO:0000259" key="2">
    <source>
        <dbReference type="SMART" id="SM00382"/>
    </source>
</evidence>
<comment type="caution">
    <text evidence="3">The sequence shown here is derived from an EMBL/GenBank/DDBJ whole genome shotgun (WGS) entry which is preliminary data.</text>
</comment>
<sequence length="1122" mass="126200">MASKEGSVSGRDDPKGSTPNPFLPLAAQPAFYPHAAPTGPYYPSPAPYHYPAPGAPSYAAYPGPMLQHNFQAYDAFGYPPYGRAEWHFQNQPPGAPAGTAPTYSVHPGSQTQNPSVKEHVSSDVNSTAGGAAPRSSGREAHLLTSLHKAARGKDRSAKEDQLPRAPSIEGPSNATMRRKVTHQWKQPWSNSKPPRPTSGRESRQDDILDHVYVPATPERSLSVSSQYKHLYRPTGRVEAQSMDHAAMQPSHGEQEIEKVTNVAKEASTNAPAPHGPLPEHPPNPFIVPIHNQPRGAISTELTGEDAPGELDQLDRAEGESTSDIRPMTGVRQNSWGFLQRDDSPHYVPARAESTPGSQQSDIDHPNFSDLASKGNKRDQDSVLELDTLSGRENGISHTQSHKLPLCGSSQPQDSNHRGRPLSRLSPQEDKVALLETEMAILKAKLSVLDPNGSIYARRKIPWAILHRVECSMYNEGQKTYLDEPVWTMEGKHYHLESRQKIASESDWEREQVNVPFVVYLGYSCSTYDKERAGLSTSNRESRPGELKGPNTRSGKKKNPLAERIPTTIDEEVRILDHSLLRSLDNIFSQSSHLELYRPKSFLKNRTLKPPYLVNYHFRTLLQEYSTTLAVHLRPRYDLFLDYIKRQSEPEETTATNLFKQGLFRPRFMPYLFLPGELILHSQEETGAIVSTQLGLIRNVKGRMWACETEVTTFNGHFKPRERVLTVKLDTDEDRDLKIRALPEYPVKYADPALVSKLLNRGRFFFNCRNGRYLMGPGPSSRDIDKSQTRYMVDARTFTLIHDDESNQDEDTSSDSDWIEPSDKQLLCLPSTIQGFHMQDKKWVTLNIDALGLVEWNEDAFTTLAVEESTKELIQAVVENKIDTERGTDLMAGKGNGLILLLHGGPGTGKTLTAESVAEIAKKPLYRVTCGDIGTKPEEVEDYLDSVFYLAARWGCVVLLDEADVFLEQRTTTQLERNVLVSVFLRVLEYYDGILILTSNRVGTFDEAFKSRIQLAIHYEPLTTGQRRQIWGNFIGRLEQLAEDMDGEGIKKRLDHLSTVALNGRQIRNIITTSRQLAKFKKQKLSTEHLERAIAETMKFERYLLEVKDQVNDEDLMRDEGVR</sequence>
<feature type="region of interest" description="Disordered" evidence="1">
    <location>
        <begin position="392"/>
        <end position="425"/>
    </location>
</feature>
<dbReference type="SUPFAM" id="SSF52540">
    <property type="entry name" value="P-loop containing nucleoside triphosphate hydrolases"/>
    <property type="match status" value="1"/>
</dbReference>
<dbReference type="STRING" id="357750.A0A2S6CEV8"/>
<feature type="region of interest" description="Disordered" evidence="1">
    <location>
        <begin position="532"/>
        <end position="562"/>
    </location>
</feature>
<feature type="compositionally biased region" description="Basic and acidic residues" evidence="1">
    <location>
        <begin position="151"/>
        <end position="162"/>
    </location>
</feature>
<reference evidence="4" key="1">
    <citation type="journal article" date="2017" name="bioRxiv">
        <title>Conservation of a gene cluster reveals novel cercosporin biosynthetic mechanisms and extends production to the genus Colletotrichum.</title>
        <authorList>
            <person name="de Jonge R."/>
            <person name="Ebert M.K."/>
            <person name="Huitt-Roehl C.R."/>
            <person name="Pal P."/>
            <person name="Suttle J.C."/>
            <person name="Spanner R.E."/>
            <person name="Neubauer J.D."/>
            <person name="Jurick W.M.II."/>
            <person name="Stott K.A."/>
            <person name="Secor G.A."/>
            <person name="Thomma B.P.H.J."/>
            <person name="Van de Peer Y."/>
            <person name="Townsend C.A."/>
            <person name="Bolton M.D."/>
        </authorList>
    </citation>
    <scope>NUCLEOTIDE SEQUENCE [LARGE SCALE GENOMIC DNA]</scope>
    <source>
        <strain evidence="4">CBS538.71</strain>
    </source>
</reference>
<dbReference type="GO" id="GO:0016887">
    <property type="term" value="F:ATP hydrolysis activity"/>
    <property type="evidence" value="ECO:0007669"/>
    <property type="project" value="InterPro"/>
</dbReference>
<dbReference type="SMART" id="SM00382">
    <property type="entry name" value="AAA"/>
    <property type="match status" value="1"/>
</dbReference>
<gene>
    <name evidence="3" type="ORF">CBER1_08263</name>
</gene>
<evidence type="ECO:0000313" key="3">
    <source>
        <dbReference type="EMBL" id="PPJ58243.1"/>
    </source>
</evidence>
<feature type="domain" description="AAA+ ATPase" evidence="2">
    <location>
        <begin position="895"/>
        <end position="1022"/>
    </location>
</feature>
<dbReference type="InterPro" id="IPR027417">
    <property type="entry name" value="P-loop_NTPase"/>
</dbReference>
<feature type="region of interest" description="Disordered" evidence="1">
    <location>
        <begin position="315"/>
        <end position="379"/>
    </location>
</feature>
<dbReference type="OrthoDB" id="10042665at2759"/>
<evidence type="ECO:0000256" key="1">
    <source>
        <dbReference type="SAM" id="MobiDB-lite"/>
    </source>
</evidence>
<name>A0A2S6CEV8_9PEZI</name>
<dbReference type="CDD" id="cd19481">
    <property type="entry name" value="RecA-like_protease"/>
    <property type="match status" value="1"/>
</dbReference>
<dbReference type="Gene3D" id="3.40.50.300">
    <property type="entry name" value="P-loop containing nucleotide triphosphate hydrolases"/>
    <property type="match status" value="1"/>
</dbReference>
<dbReference type="InterPro" id="IPR003959">
    <property type="entry name" value="ATPase_AAA_core"/>
</dbReference>
<proteinExistence type="predicted"/>
<feature type="region of interest" description="Disordered" evidence="1">
    <location>
        <begin position="1"/>
        <end position="25"/>
    </location>
</feature>
<dbReference type="PANTHER" id="PTHR46411:SF2">
    <property type="entry name" value="AAA+ ATPASE DOMAIN-CONTAINING PROTEIN"/>
    <property type="match status" value="1"/>
</dbReference>
<keyword evidence="4" id="KW-1185">Reference proteome</keyword>
<dbReference type="InterPro" id="IPR003593">
    <property type="entry name" value="AAA+_ATPase"/>
</dbReference>
<evidence type="ECO:0000313" key="4">
    <source>
        <dbReference type="Proteomes" id="UP000237631"/>
    </source>
</evidence>